<organism evidence="2 3">
    <name type="scientific">Tanacetum coccineum</name>
    <dbReference type="NCBI Taxonomy" id="301880"/>
    <lineage>
        <taxon>Eukaryota</taxon>
        <taxon>Viridiplantae</taxon>
        <taxon>Streptophyta</taxon>
        <taxon>Embryophyta</taxon>
        <taxon>Tracheophyta</taxon>
        <taxon>Spermatophyta</taxon>
        <taxon>Magnoliopsida</taxon>
        <taxon>eudicotyledons</taxon>
        <taxon>Gunneridae</taxon>
        <taxon>Pentapetalae</taxon>
        <taxon>asterids</taxon>
        <taxon>campanulids</taxon>
        <taxon>Asterales</taxon>
        <taxon>Asteraceae</taxon>
        <taxon>Asteroideae</taxon>
        <taxon>Anthemideae</taxon>
        <taxon>Anthemidinae</taxon>
        <taxon>Tanacetum</taxon>
    </lineage>
</organism>
<keyword evidence="3" id="KW-1185">Reference proteome</keyword>
<reference evidence="2" key="1">
    <citation type="journal article" date="2022" name="Int. J. Mol. Sci.">
        <title>Draft Genome of Tanacetum Coccineum: Genomic Comparison of Closely Related Tanacetum-Family Plants.</title>
        <authorList>
            <person name="Yamashiro T."/>
            <person name="Shiraishi A."/>
            <person name="Nakayama K."/>
            <person name="Satake H."/>
        </authorList>
    </citation>
    <scope>NUCLEOTIDE SEQUENCE</scope>
</reference>
<feature type="compositionally biased region" description="Polar residues" evidence="1">
    <location>
        <begin position="168"/>
        <end position="179"/>
    </location>
</feature>
<dbReference type="EMBL" id="BQNB010014710">
    <property type="protein sequence ID" value="GJT31487.1"/>
    <property type="molecule type" value="Genomic_DNA"/>
</dbReference>
<evidence type="ECO:0000256" key="1">
    <source>
        <dbReference type="SAM" id="MobiDB-lite"/>
    </source>
</evidence>
<gene>
    <name evidence="2" type="ORF">Tco_0911762</name>
</gene>
<reference evidence="2" key="2">
    <citation type="submission" date="2022-01" db="EMBL/GenBank/DDBJ databases">
        <authorList>
            <person name="Yamashiro T."/>
            <person name="Shiraishi A."/>
            <person name="Satake H."/>
            <person name="Nakayama K."/>
        </authorList>
    </citation>
    <scope>NUCLEOTIDE SEQUENCE</scope>
</reference>
<dbReference type="PANTHER" id="PTHR45023:SF4">
    <property type="entry name" value="GLYCINE-RICH PROTEIN-RELATED"/>
    <property type="match status" value="1"/>
</dbReference>
<feature type="compositionally biased region" description="Basic and acidic residues" evidence="1">
    <location>
        <begin position="183"/>
        <end position="201"/>
    </location>
</feature>
<evidence type="ECO:0000313" key="2">
    <source>
        <dbReference type="EMBL" id="GJT31487.1"/>
    </source>
</evidence>
<evidence type="ECO:0000313" key="3">
    <source>
        <dbReference type="Proteomes" id="UP001151760"/>
    </source>
</evidence>
<sequence>MSQDYSMGQGSAHGSAPIEDDSPFEEVTAPVKAKKVSKHRQKIVTIENKESAKPWTIAKEVALCQAWCDVSENDIIGNVMKSRGFWLKFIDYFEKETGSQSRGYDAISGSCDLTVYQKACLEYAAEYDHDFLLEPCSQILKDHSAWKQIEMPLFYSKQNPGSKKAKTFETTSGSAQGGLNLNEKADGSGEEVQEARQLGRDRPKKKASSSSSSKSSSVAGGGLVDLVTADIK</sequence>
<feature type="region of interest" description="Disordered" evidence="1">
    <location>
        <begin position="1"/>
        <end position="24"/>
    </location>
</feature>
<proteinExistence type="predicted"/>
<dbReference type="Proteomes" id="UP001151760">
    <property type="component" value="Unassembled WGS sequence"/>
</dbReference>
<accession>A0ABQ5CZD3</accession>
<dbReference type="PANTHER" id="PTHR45023">
    <property type="match status" value="1"/>
</dbReference>
<name>A0ABQ5CZD3_9ASTR</name>
<feature type="compositionally biased region" description="Low complexity" evidence="1">
    <location>
        <begin position="208"/>
        <end position="217"/>
    </location>
</feature>
<feature type="region of interest" description="Disordered" evidence="1">
    <location>
        <begin position="159"/>
        <end position="232"/>
    </location>
</feature>
<protein>
    <recommendedName>
        <fullName evidence="4">No apical meristem-associated C-terminal domain-containing protein</fullName>
    </recommendedName>
</protein>
<evidence type="ECO:0008006" key="4">
    <source>
        <dbReference type="Google" id="ProtNLM"/>
    </source>
</evidence>
<comment type="caution">
    <text evidence="2">The sequence shown here is derived from an EMBL/GenBank/DDBJ whole genome shotgun (WGS) entry which is preliminary data.</text>
</comment>